<dbReference type="InterPro" id="IPR012349">
    <property type="entry name" value="Split_barrel_FMN-bd"/>
</dbReference>
<dbReference type="InterPro" id="IPR011576">
    <property type="entry name" value="Pyridox_Oxase_N"/>
</dbReference>
<organism evidence="2">
    <name type="scientific">Corethron hystrix</name>
    <dbReference type="NCBI Taxonomy" id="216773"/>
    <lineage>
        <taxon>Eukaryota</taxon>
        <taxon>Sar</taxon>
        <taxon>Stramenopiles</taxon>
        <taxon>Ochrophyta</taxon>
        <taxon>Bacillariophyta</taxon>
        <taxon>Coscinodiscophyceae</taxon>
        <taxon>Corethrophycidae</taxon>
        <taxon>Corethrales</taxon>
        <taxon>Corethraceae</taxon>
        <taxon>Corethron</taxon>
    </lineage>
</organism>
<dbReference type="Pfam" id="PF01243">
    <property type="entry name" value="PNPOx_N"/>
    <property type="match status" value="1"/>
</dbReference>
<evidence type="ECO:0000259" key="1">
    <source>
        <dbReference type="Pfam" id="PF01243"/>
    </source>
</evidence>
<dbReference type="GO" id="GO:0005737">
    <property type="term" value="C:cytoplasm"/>
    <property type="evidence" value="ECO:0007669"/>
    <property type="project" value="TreeGrafter"/>
</dbReference>
<dbReference type="InterPro" id="IPR052841">
    <property type="entry name" value="PMP_oxidase-like"/>
</dbReference>
<accession>A0A7S1BJ74</accession>
<sequence>MFSSIIAFASSVILHTFLNNHGNDRQHLDVNSTAAEDDNRSDLNLRDLAEKGKTILPPLPASVVSTLKKTNFAYLSTVDPDGNIPHLSLMRFTYVQEDECIIMSTNKKTRKYDMLKERKNVALLIHDFGDGGEGTEGGHGEGGNPKFSITLKGICKIETGEVAERYRKAHLERNGKYSQFIVGEDIAILAVYVKSARICDINDQVTTWSAPC</sequence>
<dbReference type="PANTHER" id="PTHR28040">
    <property type="entry name" value="PYRIDOXAMINE 5'-PHOSPHATE OXIDASE YLR456W HOMOLOG-RELATED"/>
    <property type="match status" value="1"/>
</dbReference>
<proteinExistence type="predicted"/>
<dbReference type="EMBL" id="HBFR01022552">
    <property type="protein sequence ID" value="CAD8889002.1"/>
    <property type="molecule type" value="Transcribed_RNA"/>
</dbReference>
<gene>
    <name evidence="2" type="ORF">CHYS00102_LOCUS16202</name>
</gene>
<evidence type="ECO:0000313" key="2">
    <source>
        <dbReference type="EMBL" id="CAD8889002.1"/>
    </source>
</evidence>
<feature type="domain" description="Pyridoxamine 5'-phosphate oxidase N-terminal" evidence="1">
    <location>
        <begin position="63"/>
        <end position="156"/>
    </location>
</feature>
<dbReference type="SUPFAM" id="SSF50475">
    <property type="entry name" value="FMN-binding split barrel"/>
    <property type="match status" value="1"/>
</dbReference>
<protein>
    <recommendedName>
        <fullName evidence="1">Pyridoxamine 5'-phosphate oxidase N-terminal domain-containing protein</fullName>
    </recommendedName>
</protein>
<dbReference type="AlphaFoldDB" id="A0A7S1BJ74"/>
<reference evidence="2" key="1">
    <citation type="submission" date="2021-01" db="EMBL/GenBank/DDBJ databases">
        <authorList>
            <person name="Corre E."/>
            <person name="Pelletier E."/>
            <person name="Niang G."/>
            <person name="Scheremetjew M."/>
            <person name="Finn R."/>
            <person name="Kale V."/>
            <person name="Holt S."/>
            <person name="Cochrane G."/>
            <person name="Meng A."/>
            <person name="Brown T."/>
            <person name="Cohen L."/>
        </authorList>
    </citation>
    <scope>NUCLEOTIDE SEQUENCE</scope>
    <source>
        <strain evidence="2">308</strain>
    </source>
</reference>
<name>A0A7S1BJ74_9STRA</name>
<dbReference type="PANTHER" id="PTHR28040:SF1">
    <property type="entry name" value="PYRIDOXAMINE 5'-PHOSPHATE OXIDASE YLR456W HOMOLOG-RELATED"/>
    <property type="match status" value="1"/>
</dbReference>
<dbReference type="Gene3D" id="2.30.110.10">
    <property type="entry name" value="Electron Transport, Fmn-binding Protein, Chain A"/>
    <property type="match status" value="1"/>
</dbReference>
<dbReference type="GO" id="GO:0005634">
    <property type="term" value="C:nucleus"/>
    <property type="evidence" value="ECO:0007669"/>
    <property type="project" value="TreeGrafter"/>
</dbReference>